<dbReference type="PROSITE" id="PS50011">
    <property type="entry name" value="PROTEIN_KINASE_DOM"/>
    <property type="match status" value="1"/>
</dbReference>
<dbReference type="SUPFAM" id="SSF56112">
    <property type="entry name" value="Protein kinase-like (PK-like)"/>
    <property type="match status" value="1"/>
</dbReference>
<dbReference type="PANTHER" id="PTHR44167:SF18">
    <property type="entry name" value="PROTEIN KINASE DOMAIN-CONTAINING PROTEIN"/>
    <property type="match status" value="1"/>
</dbReference>
<sequence>MLAIKMGCLQIVHLLAERTDIMIEKVVDYTIRLAKYIFLAAILKYHGICRFTNDDGNPLVECCAQYLQHESAMKLLVMDLPVEVQDGSLVPRQDYSYSWASFMDVTHPVDVNVRLSCLKSILKDEKFSLCSQELLRALAFGKDKHGRQVIQITDAYTREYLNDGLFYCGRYEIFDGPPVHVSNTAVVVMAYDHGICAQLFHDNKSAYGDLEEASFIRCNAILGRDAKSKGSQKREKEKWQSEFRLGYKDNNGSLSEDEFLSFCRQHFGGKLKVVMKFMRNSSEYDREIKTRKQLKSDVVLHLLPSVEQSQFQAHLPTLKINGDLSMASYCNVLVMPAADRSFEEIYLKERPDDIKIKSLLSEVFLGIQILHENGLLKLIDFDAAVRVNQPLGAKVSSGILPPEMFHNLDTADDMIKYNAYWEHQNHETSKRKKSQVNNTFVVKTYRDGCDVSALPYSLVQATTAVDMWSFGCMVFQMLSGQELVPTDINQNVVLDSMHKAATWTDEKLGQRIDTFIADEDAQDLIQRLLVVDSTNRLSATAVLNHPFFTRIKDTSSLNFVVDELVQNQANLHARVSGMLENEKLHHEAQEKLSTEIKMAAMSLRNDVTLGLLEAIEVSVPTSFVVLPYKSLDDVDAAKVTTFFKRLWDTGKQLQTVKGTSVGAIVSHLSAGDPLYLYLIDEETGNVVVPNTDDTVYPIEISARDDNSFLLMNLPFIQSTFKSLKKVAMDGGWRQRLHVLPSSTLAKDEKPEKAKRDWIEEFEHAIMDLSEPSASFEVLQEALDEPVAFVRGAALRELKHWFAKHDPQHSFAGLKRVISNQGRVVWTAEESFLSAEKEADNQVQQTLERIREKFKQIVP</sequence>
<dbReference type="InterPro" id="IPR011009">
    <property type="entry name" value="Kinase-like_dom_sf"/>
</dbReference>
<dbReference type="GO" id="GO:0004674">
    <property type="term" value="F:protein serine/threonine kinase activity"/>
    <property type="evidence" value="ECO:0007669"/>
    <property type="project" value="TreeGrafter"/>
</dbReference>
<dbReference type="SMART" id="SM00220">
    <property type="entry name" value="S_TKc"/>
    <property type="match status" value="1"/>
</dbReference>
<keyword evidence="4" id="KW-1185">Reference proteome</keyword>
<dbReference type="AlphaFoldDB" id="A0A485K6Q0"/>
<dbReference type="GO" id="GO:0005737">
    <property type="term" value="C:cytoplasm"/>
    <property type="evidence" value="ECO:0007669"/>
    <property type="project" value="TreeGrafter"/>
</dbReference>
<dbReference type="Gene3D" id="1.10.510.10">
    <property type="entry name" value="Transferase(Phosphotransferase) domain 1"/>
    <property type="match status" value="1"/>
</dbReference>
<dbReference type="GO" id="GO:0005634">
    <property type="term" value="C:nucleus"/>
    <property type="evidence" value="ECO:0007669"/>
    <property type="project" value="TreeGrafter"/>
</dbReference>
<dbReference type="OrthoDB" id="9995210at2759"/>
<gene>
    <name evidence="3" type="primary">Aste57867_2026</name>
    <name evidence="2" type="ORF">As57867_002023</name>
    <name evidence="3" type="ORF">ASTE57867_2026</name>
</gene>
<dbReference type="EMBL" id="VJMH01000202">
    <property type="protein sequence ID" value="KAF0717900.1"/>
    <property type="molecule type" value="Genomic_DNA"/>
</dbReference>
<proteinExistence type="predicted"/>
<dbReference type="PANTHER" id="PTHR44167">
    <property type="entry name" value="OVARIAN-SPECIFIC SERINE/THREONINE-PROTEIN KINASE LOK-RELATED"/>
    <property type="match status" value="1"/>
</dbReference>
<evidence type="ECO:0000313" key="2">
    <source>
        <dbReference type="EMBL" id="KAF0717900.1"/>
    </source>
</evidence>
<name>A0A485K6Q0_9STRA</name>
<reference evidence="2" key="2">
    <citation type="submission" date="2019-06" db="EMBL/GenBank/DDBJ databases">
        <title>Genomics analysis of Aphanomyces spp. identifies a new class of oomycete effector associated with host adaptation.</title>
        <authorList>
            <person name="Gaulin E."/>
        </authorList>
    </citation>
    <scope>NUCLEOTIDE SEQUENCE</scope>
    <source>
        <strain evidence="2">CBS 578.67</strain>
    </source>
</reference>
<dbReference type="Pfam" id="PF00069">
    <property type="entry name" value="Pkinase"/>
    <property type="match status" value="1"/>
</dbReference>
<dbReference type="InterPro" id="IPR000719">
    <property type="entry name" value="Prot_kinase_dom"/>
</dbReference>
<feature type="domain" description="Protein kinase" evidence="1">
    <location>
        <begin position="129"/>
        <end position="548"/>
    </location>
</feature>
<organism evidence="3 4">
    <name type="scientific">Aphanomyces stellatus</name>
    <dbReference type="NCBI Taxonomy" id="120398"/>
    <lineage>
        <taxon>Eukaryota</taxon>
        <taxon>Sar</taxon>
        <taxon>Stramenopiles</taxon>
        <taxon>Oomycota</taxon>
        <taxon>Saprolegniomycetes</taxon>
        <taxon>Saprolegniales</taxon>
        <taxon>Verrucalvaceae</taxon>
        <taxon>Aphanomyces</taxon>
    </lineage>
</organism>
<evidence type="ECO:0000259" key="1">
    <source>
        <dbReference type="PROSITE" id="PS50011"/>
    </source>
</evidence>
<reference evidence="3 4" key="1">
    <citation type="submission" date="2019-03" db="EMBL/GenBank/DDBJ databases">
        <authorList>
            <person name="Gaulin E."/>
            <person name="Dumas B."/>
        </authorList>
    </citation>
    <scope>NUCLEOTIDE SEQUENCE [LARGE SCALE GENOMIC DNA]</scope>
    <source>
        <strain evidence="3">CBS 568.67</strain>
    </source>
</reference>
<dbReference type="Proteomes" id="UP000332933">
    <property type="component" value="Unassembled WGS sequence"/>
</dbReference>
<accession>A0A485K6Q0</accession>
<dbReference type="EMBL" id="CAADRA010000202">
    <property type="protein sequence ID" value="VFT79230.1"/>
    <property type="molecule type" value="Genomic_DNA"/>
</dbReference>
<evidence type="ECO:0000313" key="3">
    <source>
        <dbReference type="EMBL" id="VFT79230.1"/>
    </source>
</evidence>
<evidence type="ECO:0000313" key="4">
    <source>
        <dbReference type="Proteomes" id="UP000332933"/>
    </source>
</evidence>
<dbReference type="GO" id="GO:0005524">
    <property type="term" value="F:ATP binding"/>
    <property type="evidence" value="ECO:0007669"/>
    <property type="project" value="InterPro"/>
</dbReference>
<dbReference type="GO" id="GO:0044773">
    <property type="term" value="P:mitotic DNA damage checkpoint signaling"/>
    <property type="evidence" value="ECO:0007669"/>
    <property type="project" value="TreeGrafter"/>
</dbReference>
<protein>
    <submittedName>
        <fullName evidence="3">Aste57867_2026 protein</fullName>
    </submittedName>
</protein>